<dbReference type="PANTHER" id="PTHR43139">
    <property type="entry name" value="SI:DKEY-122A22.2"/>
    <property type="match status" value="1"/>
</dbReference>
<evidence type="ECO:0000313" key="5">
    <source>
        <dbReference type="Proteomes" id="UP000272025"/>
    </source>
</evidence>
<feature type="transmembrane region" description="Helical" evidence="2">
    <location>
        <begin position="63"/>
        <end position="84"/>
    </location>
</feature>
<dbReference type="EMBL" id="ML119057">
    <property type="protein sequence ID" value="ROT37454.1"/>
    <property type="molecule type" value="Genomic_DNA"/>
</dbReference>
<dbReference type="PANTHER" id="PTHR43139:SF65">
    <property type="entry name" value="HYDROLASE FAMILY PROTEIN, PUTATIVE (AFU_ORTHOLOGUE AFUA_6G07060)-RELATED"/>
    <property type="match status" value="1"/>
</dbReference>
<keyword evidence="2" id="KW-0812">Transmembrane</keyword>
<proteinExistence type="predicted"/>
<dbReference type="STRING" id="1314773.A0A3N2PSQ9"/>
<dbReference type="Gene3D" id="3.40.50.1820">
    <property type="entry name" value="alpha/beta hydrolase"/>
    <property type="match status" value="1"/>
</dbReference>
<protein>
    <submittedName>
        <fullName evidence="4">Alpha/beta-hydrolase</fullName>
    </submittedName>
</protein>
<feature type="domain" description="AB hydrolase-1" evidence="3">
    <location>
        <begin position="144"/>
        <end position="427"/>
    </location>
</feature>
<gene>
    <name evidence="4" type="ORF">SODALDRAFT_313655</name>
</gene>
<dbReference type="InterPro" id="IPR000073">
    <property type="entry name" value="AB_hydrolase_1"/>
</dbReference>
<evidence type="ECO:0000259" key="3">
    <source>
        <dbReference type="Pfam" id="PF12697"/>
    </source>
</evidence>
<name>A0A3N2PSQ9_SODAK</name>
<evidence type="ECO:0000313" key="4">
    <source>
        <dbReference type="EMBL" id="ROT37454.1"/>
    </source>
</evidence>
<dbReference type="GeneID" id="39577719"/>
<keyword evidence="2" id="KW-1133">Transmembrane helix</keyword>
<dbReference type="GO" id="GO:0005783">
    <property type="term" value="C:endoplasmic reticulum"/>
    <property type="evidence" value="ECO:0007669"/>
    <property type="project" value="TreeGrafter"/>
</dbReference>
<keyword evidence="2" id="KW-0472">Membrane</keyword>
<dbReference type="GO" id="GO:0016787">
    <property type="term" value="F:hydrolase activity"/>
    <property type="evidence" value="ECO:0007669"/>
    <property type="project" value="UniProtKB-KW"/>
</dbReference>
<evidence type="ECO:0000256" key="2">
    <source>
        <dbReference type="SAM" id="Phobius"/>
    </source>
</evidence>
<keyword evidence="4" id="KW-0378">Hydrolase</keyword>
<dbReference type="InterPro" id="IPR029058">
    <property type="entry name" value="AB_hydrolase_fold"/>
</dbReference>
<keyword evidence="5" id="KW-1185">Reference proteome</keyword>
<feature type="region of interest" description="Disordered" evidence="1">
    <location>
        <begin position="285"/>
        <end position="330"/>
    </location>
</feature>
<dbReference type="RefSeq" id="XP_028465260.1">
    <property type="nucleotide sequence ID" value="XM_028609241.1"/>
</dbReference>
<dbReference type="PRINTS" id="PR00111">
    <property type="entry name" value="ABHYDROLASE"/>
</dbReference>
<organism evidence="4 5">
    <name type="scientific">Sodiomyces alkalinus (strain CBS 110278 / VKM F-3762 / F11)</name>
    <name type="common">Alkaliphilic filamentous fungus</name>
    <dbReference type="NCBI Taxonomy" id="1314773"/>
    <lineage>
        <taxon>Eukaryota</taxon>
        <taxon>Fungi</taxon>
        <taxon>Dikarya</taxon>
        <taxon>Ascomycota</taxon>
        <taxon>Pezizomycotina</taxon>
        <taxon>Sordariomycetes</taxon>
        <taxon>Hypocreomycetidae</taxon>
        <taxon>Glomerellales</taxon>
        <taxon>Plectosphaerellaceae</taxon>
        <taxon>Sodiomyces</taxon>
    </lineage>
</organism>
<dbReference type="OrthoDB" id="408373at2759"/>
<accession>A0A3N2PSQ9</accession>
<dbReference type="Proteomes" id="UP000272025">
    <property type="component" value="Unassembled WGS sequence"/>
</dbReference>
<evidence type="ECO:0000256" key="1">
    <source>
        <dbReference type="SAM" id="MobiDB-lite"/>
    </source>
</evidence>
<sequence>MSDSSRLADSLRVTSRSFDTNTGAEPAAISVPTSPFSVALTFAVESVSHLSNIQLLLPSPDRLSLITTTAVTTLVVFFIVRYVLYPKWGRAIPSPLRASFPDVPPDAIKSQVYHPDVLPGARDVTTPYGTIRVYEWGNVNGPKVLLVHGISTPCITLAPLARALADKGCRVLTFDLFGRGFSDGVGDLPHDDRLYASNILLALASSPLPWTGNHAFHLVGYSLGGALAASFAAGFPRLPASLVLLAPAGLIRTADFGTIARLTFRSGLVPERLLALATKSRLQRPIAASSKRKPTQADSLRDELSSSSPTAKVADVVASETKGPEGTPTLPLERRVDEYVRWMVTHHAGFVPAFMSCIRHAPLTDQHPTWASLGRLLSPGRIAVLLARHDEIVNCEAYEREGRPLLGDVDKVHWGVLDGNHDFVMTHVEDIMAQLDSFWGLVRKERI</sequence>
<dbReference type="AlphaFoldDB" id="A0A3N2PSQ9"/>
<dbReference type="Pfam" id="PF12697">
    <property type="entry name" value="Abhydrolase_6"/>
    <property type="match status" value="1"/>
</dbReference>
<dbReference type="InterPro" id="IPR052370">
    <property type="entry name" value="Meta-cleavage_hydrolase"/>
</dbReference>
<reference evidence="4 5" key="1">
    <citation type="journal article" date="2018" name="Mol. Ecol.">
        <title>The obligate alkalophilic soda-lake fungus Sodiomyces alkalinus has shifted to a protein diet.</title>
        <authorList>
            <person name="Grum-Grzhimaylo A.A."/>
            <person name="Falkoski D.L."/>
            <person name="van den Heuvel J."/>
            <person name="Valero-Jimenez C.A."/>
            <person name="Min B."/>
            <person name="Choi I.G."/>
            <person name="Lipzen A."/>
            <person name="Daum C.G."/>
            <person name="Aanen D.K."/>
            <person name="Tsang A."/>
            <person name="Henrissat B."/>
            <person name="Bilanenko E.N."/>
            <person name="de Vries R.P."/>
            <person name="van Kan J.A.L."/>
            <person name="Grigoriev I.V."/>
            <person name="Debets A.J.M."/>
        </authorList>
    </citation>
    <scope>NUCLEOTIDE SEQUENCE [LARGE SCALE GENOMIC DNA]</scope>
    <source>
        <strain evidence="4 5">F11</strain>
    </source>
</reference>
<dbReference type="SUPFAM" id="SSF53474">
    <property type="entry name" value="alpha/beta-Hydrolases"/>
    <property type="match status" value="1"/>
</dbReference>